<dbReference type="GO" id="GO:0051287">
    <property type="term" value="F:NAD binding"/>
    <property type="evidence" value="ECO:0007669"/>
    <property type="project" value="InterPro"/>
</dbReference>
<keyword evidence="4" id="KW-1185">Reference proteome</keyword>
<evidence type="ECO:0000259" key="2">
    <source>
        <dbReference type="Pfam" id="PF16924"/>
    </source>
</evidence>
<evidence type="ECO:0000313" key="4">
    <source>
        <dbReference type="Proteomes" id="UP000613208"/>
    </source>
</evidence>
<feature type="domain" description="Dipicolinate synthase subunit A N-terminal" evidence="2">
    <location>
        <begin position="5"/>
        <end position="119"/>
    </location>
</feature>
<dbReference type="Pfam" id="PF16924">
    <property type="entry name" value="DpaA_N"/>
    <property type="match status" value="1"/>
</dbReference>
<gene>
    <name evidence="3" type="primary">dpaA</name>
    <name evidence="3" type="ORF">ANBU17_04620</name>
</gene>
<dbReference type="Proteomes" id="UP000613208">
    <property type="component" value="Unassembled WGS sequence"/>
</dbReference>
<dbReference type="InterPro" id="IPR031629">
    <property type="entry name" value="DpaA_N"/>
</dbReference>
<protein>
    <submittedName>
        <fullName evidence="3">Dipicolinate synthase subunit A</fullName>
    </submittedName>
</protein>
<proteinExistence type="predicted"/>
<evidence type="ECO:0000259" key="1">
    <source>
        <dbReference type="Pfam" id="PF02826"/>
    </source>
</evidence>
<comment type="caution">
    <text evidence="3">The sequence shown here is derived from an EMBL/GenBank/DDBJ whole genome shotgun (WGS) entry which is preliminary data.</text>
</comment>
<dbReference type="SUPFAM" id="SSF51735">
    <property type="entry name" value="NAD(P)-binding Rossmann-fold domains"/>
    <property type="match status" value="1"/>
</dbReference>
<dbReference type="Pfam" id="PF02826">
    <property type="entry name" value="2-Hacid_dh_C"/>
    <property type="match status" value="1"/>
</dbReference>
<feature type="domain" description="D-isomer specific 2-hydroxyacid dehydrogenase NAD-binding" evidence="1">
    <location>
        <begin position="138"/>
        <end position="240"/>
    </location>
</feature>
<organism evidence="3 4">
    <name type="scientific">Anaerostipes butyraticus</name>
    <dbReference type="NCBI Taxonomy" id="645466"/>
    <lineage>
        <taxon>Bacteria</taxon>
        <taxon>Bacillati</taxon>
        <taxon>Bacillota</taxon>
        <taxon>Clostridia</taxon>
        <taxon>Lachnospirales</taxon>
        <taxon>Lachnospiraceae</taxon>
        <taxon>Anaerostipes</taxon>
    </lineage>
</organism>
<dbReference type="RefSeq" id="WP_201309869.1">
    <property type="nucleotide sequence ID" value="NZ_BLYI01000009.1"/>
</dbReference>
<dbReference type="AlphaFoldDB" id="A0A916VC02"/>
<evidence type="ECO:0000313" key="3">
    <source>
        <dbReference type="EMBL" id="GFO84115.1"/>
    </source>
</evidence>
<dbReference type="NCBIfam" id="NF006162">
    <property type="entry name" value="PRK08306.1"/>
    <property type="match status" value="1"/>
</dbReference>
<dbReference type="Gene3D" id="3.40.50.720">
    <property type="entry name" value="NAD(P)-binding Rossmann-like Domain"/>
    <property type="match status" value="1"/>
</dbReference>
<dbReference type="InterPro" id="IPR006140">
    <property type="entry name" value="D-isomer_DH_NAD-bd"/>
</dbReference>
<dbReference type="InterPro" id="IPR036291">
    <property type="entry name" value="NAD(P)-bd_dom_sf"/>
</dbReference>
<dbReference type="EMBL" id="BLYI01000009">
    <property type="protein sequence ID" value="GFO84115.1"/>
    <property type="molecule type" value="Genomic_DNA"/>
</dbReference>
<accession>A0A916VC02</accession>
<sequence length="293" mass="32344">MQYDFAVIGGDRRQVYLANELKNRRYRVIVYGIREKDLDPGCRRGESLQEAVSGADSIIGPVVFSKDEKKITSDLENGGLWVKELMDELRPGQSLFGGCISDKIRKVCREKDVEVYDFMKMDDVAIYNAIATAEGAIVKAMELKPVNLHGSRCLVLGYGRCGKVLAQKLKGMDAEVSVCARSDRARSESEAVGFSSMDFGELSRHILRFDYIFNTVPAVVLKYPELKRLSRDACIIDIASAPGGVDQEAAGKLQVQSYLCPSLPGIYAPKSSGIRLAEKVIKLKGKTEYEAGK</sequence>
<name>A0A916VC02_9FIRM</name>
<reference evidence="3" key="1">
    <citation type="submission" date="2020-06" db="EMBL/GenBank/DDBJ databases">
        <title>Characterization of fructooligosaccharide metabolism and fructooligosaccharide-degrading enzymes in human commensal butyrate producers.</title>
        <authorList>
            <person name="Tanno H."/>
            <person name="Fujii T."/>
            <person name="Hirano K."/>
            <person name="Maeno S."/>
            <person name="Tonozuka T."/>
            <person name="Sakamoto M."/>
            <person name="Ohkuma M."/>
            <person name="Tochio T."/>
            <person name="Endo A."/>
        </authorList>
    </citation>
    <scope>NUCLEOTIDE SEQUENCE</scope>
    <source>
        <strain evidence="3">JCM 17466</strain>
    </source>
</reference>